<organism evidence="4 5">
    <name type="scientific">Decorospora gaudefroyi</name>
    <dbReference type="NCBI Taxonomy" id="184978"/>
    <lineage>
        <taxon>Eukaryota</taxon>
        <taxon>Fungi</taxon>
        <taxon>Dikarya</taxon>
        <taxon>Ascomycota</taxon>
        <taxon>Pezizomycotina</taxon>
        <taxon>Dothideomycetes</taxon>
        <taxon>Pleosporomycetidae</taxon>
        <taxon>Pleosporales</taxon>
        <taxon>Pleosporineae</taxon>
        <taxon>Pleosporaceae</taxon>
        <taxon>Decorospora</taxon>
    </lineage>
</organism>
<dbReference type="Pfam" id="PF00172">
    <property type="entry name" value="Zn_clus"/>
    <property type="match status" value="1"/>
</dbReference>
<evidence type="ECO:0000313" key="4">
    <source>
        <dbReference type="EMBL" id="KAF1838352.1"/>
    </source>
</evidence>
<proteinExistence type="predicted"/>
<dbReference type="PANTHER" id="PTHR38791">
    <property type="entry name" value="ZN(II)2CYS6 TRANSCRIPTION FACTOR (EUROFUNG)-RELATED-RELATED"/>
    <property type="match status" value="1"/>
</dbReference>
<dbReference type="GO" id="GO:0008270">
    <property type="term" value="F:zinc ion binding"/>
    <property type="evidence" value="ECO:0007669"/>
    <property type="project" value="InterPro"/>
</dbReference>
<dbReference type="SMART" id="SM00066">
    <property type="entry name" value="GAL4"/>
    <property type="match status" value="1"/>
</dbReference>
<dbReference type="PROSITE" id="PS00463">
    <property type="entry name" value="ZN2_CY6_FUNGAL_1"/>
    <property type="match status" value="1"/>
</dbReference>
<reference evidence="4" key="1">
    <citation type="submission" date="2020-01" db="EMBL/GenBank/DDBJ databases">
        <authorList>
            <consortium name="DOE Joint Genome Institute"/>
            <person name="Haridas S."/>
            <person name="Albert R."/>
            <person name="Binder M."/>
            <person name="Bloem J."/>
            <person name="Labutti K."/>
            <person name="Salamov A."/>
            <person name="Andreopoulos B."/>
            <person name="Baker S.E."/>
            <person name="Barry K."/>
            <person name="Bills G."/>
            <person name="Bluhm B.H."/>
            <person name="Cannon C."/>
            <person name="Castanera R."/>
            <person name="Culley D.E."/>
            <person name="Daum C."/>
            <person name="Ezra D."/>
            <person name="Gonzalez J.B."/>
            <person name="Henrissat B."/>
            <person name="Kuo A."/>
            <person name="Liang C."/>
            <person name="Lipzen A."/>
            <person name="Lutzoni F."/>
            <person name="Magnuson J."/>
            <person name="Mondo S."/>
            <person name="Nolan M."/>
            <person name="Ohm R."/>
            <person name="Pangilinan J."/>
            <person name="Park H.-J."/>
            <person name="Ramirez L."/>
            <person name="Alfaro M."/>
            <person name="Sun H."/>
            <person name="Tritt A."/>
            <person name="Yoshinaga Y."/>
            <person name="Zwiers L.-H."/>
            <person name="Turgeon B.G."/>
            <person name="Goodwin S.B."/>
            <person name="Spatafora J.W."/>
            <person name="Crous P.W."/>
            <person name="Grigoriev I.V."/>
        </authorList>
    </citation>
    <scope>NUCLEOTIDE SEQUENCE</scope>
    <source>
        <strain evidence="4">P77</strain>
    </source>
</reference>
<feature type="region of interest" description="Disordered" evidence="2">
    <location>
        <begin position="68"/>
        <end position="93"/>
    </location>
</feature>
<dbReference type="PANTHER" id="PTHR38791:SF5">
    <property type="entry name" value="TRANSCRIPTION FACTOR DBAG-RELATED"/>
    <property type="match status" value="1"/>
</dbReference>
<dbReference type="Gene3D" id="4.10.240.10">
    <property type="entry name" value="Zn(2)-C6 fungal-type DNA-binding domain"/>
    <property type="match status" value="1"/>
</dbReference>
<dbReference type="AlphaFoldDB" id="A0A6A5KQN8"/>
<dbReference type="Proteomes" id="UP000800040">
    <property type="component" value="Unassembled WGS sequence"/>
</dbReference>
<evidence type="ECO:0000256" key="1">
    <source>
        <dbReference type="ARBA" id="ARBA00023242"/>
    </source>
</evidence>
<name>A0A6A5KQN8_9PLEO</name>
<keyword evidence="1" id="KW-0539">Nucleus</keyword>
<dbReference type="InterPro" id="IPR001138">
    <property type="entry name" value="Zn2Cys6_DnaBD"/>
</dbReference>
<dbReference type="SUPFAM" id="SSF57701">
    <property type="entry name" value="Zn2/Cys6 DNA-binding domain"/>
    <property type="match status" value="1"/>
</dbReference>
<accession>A0A6A5KQN8</accession>
<dbReference type="InterPro" id="IPR036864">
    <property type="entry name" value="Zn2-C6_fun-type_DNA-bd_sf"/>
</dbReference>
<dbReference type="PROSITE" id="PS50048">
    <property type="entry name" value="ZN2_CY6_FUNGAL_2"/>
    <property type="match status" value="1"/>
</dbReference>
<protein>
    <recommendedName>
        <fullName evidence="3">Zn(2)-C6 fungal-type domain-containing protein</fullName>
    </recommendedName>
</protein>
<evidence type="ECO:0000259" key="3">
    <source>
        <dbReference type="PROSITE" id="PS50048"/>
    </source>
</evidence>
<dbReference type="OrthoDB" id="5429770at2759"/>
<sequence length="574" mass="64881">MPNVGKPSKGCSSCRSRKIKCDQKRPSCTQCLRVGKECHGYRDMLSMMFKNENEVVAKRAEKRYEELARRRVSMPPPEAESYIPGSEASTSRSFDHKEMAHQPDMTRTQKLSVARYPSTPESILSVVMPNLEDQAQGFFIANYVAPPSLVPRGQFEWLPRLLAQPNVDAVLSYSVNAVSLAGFATAVKDPTILRKSRIAYVSALNMTNDALRVKETAVKDSTLISVILLGMYENIVYKDKRSAAAWSKHVNGACTLLYLRGIEQFRSEAGRHIFHQFYGTATLAALEMGIPFHVGMRKLYEGLQPSSNYDRQVQPWSTRLTRVMHDFISLTQDKTSDPVHMVNAASALDRELDVLKTVMPSVWRYRNVQLERDSVYHSGRVYSIYADPWIAQMWNRLRPCRLHLHRLIQENITKGCLEYDPPLFSLEQISSQMEVSERILRATTVGVIASVPQITGMVPFPTPLDAQPASASSSHDEDLSSYTLHALGTFLNPAKSPGIMHLIWPLYLSSTFDFVSYERRQWVIEILQFIALRIGSRQAIVFAEELKGLQSTAKKQTLDEVDTSELFFLTSTLI</sequence>
<feature type="domain" description="Zn(2)-C6 fungal-type" evidence="3">
    <location>
        <begin position="10"/>
        <end position="38"/>
    </location>
</feature>
<dbReference type="InterPro" id="IPR053175">
    <property type="entry name" value="DHMBA_Reg_Transcription_Factor"/>
</dbReference>
<keyword evidence="5" id="KW-1185">Reference proteome</keyword>
<dbReference type="GO" id="GO:0000981">
    <property type="term" value="F:DNA-binding transcription factor activity, RNA polymerase II-specific"/>
    <property type="evidence" value="ECO:0007669"/>
    <property type="project" value="InterPro"/>
</dbReference>
<gene>
    <name evidence="4" type="ORF">BDW02DRAFT_542175</name>
</gene>
<dbReference type="EMBL" id="ML975253">
    <property type="protein sequence ID" value="KAF1838352.1"/>
    <property type="molecule type" value="Genomic_DNA"/>
</dbReference>
<evidence type="ECO:0000256" key="2">
    <source>
        <dbReference type="SAM" id="MobiDB-lite"/>
    </source>
</evidence>
<dbReference type="CDD" id="cd00067">
    <property type="entry name" value="GAL4"/>
    <property type="match status" value="1"/>
</dbReference>
<evidence type="ECO:0000313" key="5">
    <source>
        <dbReference type="Proteomes" id="UP000800040"/>
    </source>
</evidence>